<evidence type="ECO:0000313" key="11">
    <source>
        <dbReference type="EMBL" id="WOT06743.1"/>
    </source>
</evidence>
<comment type="similarity">
    <text evidence="2 9">Belongs to the membrane fusion protein (MFP) (TC 8.A.1) family.</text>
</comment>
<organism evidence="11 12">
    <name type="scientific">Shewanella youngdeokensis</name>
    <dbReference type="NCBI Taxonomy" id="2999068"/>
    <lineage>
        <taxon>Bacteria</taxon>
        <taxon>Pseudomonadati</taxon>
        <taxon>Pseudomonadota</taxon>
        <taxon>Gammaproteobacteria</taxon>
        <taxon>Alteromonadales</taxon>
        <taxon>Shewanellaceae</taxon>
        <taxon>Shewanella</taxon>
    </lineage>
</organism>
<keyword evidence="5 9" id="KW-0997">Cell inner membrane</keyword>
<dbReference type="EMBL" id="CP136522">
    <property type="protein sequence ID" value="WOT06743.1"/>
    <property type="molecule type" value="Genomic_DNA"/>
</dbReference>
<dbReference type="InterPro" id="IPR010129">
    <property type="entry name" value="T1SS_HlyD"/>
</dbReference>
<keyword evidence="8" id="KW-0472">Membrane</keyword>
<keyword evidence="7" id="KW-1133">Transmembrane helix</keyword>
<feature type="domain" description="AprE-like beta-barrel" evidence="10">
    <location>
        <begin position="339"/>
        <end position="426"/>
    </location>
</feature>
<evidence type="ECO:0000256" key="1">
    <source>
        <dbReference type="ARBA" id="ARBA00004377"/>
    </source>
</evidence>
<comment type="subcellular location">
    <subcellularLocation>
        <location evidence="1 9">Cell inner membrane</location>
        <topology evidence="1 9">Single-pass membrane protein</topology>
    </subcellularLocation>
</comment>
<dbReference type="Gene3D" id="2.40.30.170">
    <property type="match status" value="1"/>
</dbReference>
<evidence type="ECO:0000313" key="12">
    <source>
        <dbReference type="Proteomes" id="UP001529491"/>
    </source>
</evidence>
<protein>
    <recommendedName>
        <fullName evidence="9">Membrane fusion protein (MFP) family protein</fullName>
    </recommendedName>
</protein>
<evidence type="ECO:0000256" key="5">
    <source>
        <dbReference type="ARBA" id="ARBA00022519"/>
    </source>
</evidence>
<evidence type="ECO:0000256" key="4">
    <source>
        <dbReference type="ARBA" id="ARBA00022475"/>
    </source>
</evidence>
<keyword evidence="4 9" id="KW-1003">Cell membrane</keyword>
<dbReference type="PANTHER" id="PTHR30386:SF26">
    <property type="entry name" value="TRANSPORT PROTEIN COMB"/>
    <property type="match status" value="1"/>
</dbReference>
<dbReference type="Pfam" id="PF26002">
    <property type="entry name" value="Beta-barrel_AprE"/>
    <property type="match status" value="1"/>
</dbReference>
<dbReference type="InterPro" id="IPR050739">
    <property type="entry name" value="MFP"/>
</dbReference>
<evidence type="ECO:0000256" key="3">
    <source>
        <dbReference type="ARBA" id="ARBA00022448"/>
    </source>
</evidence>
<evidence type="ECO:0000256" key="6">
    <source>
        <dbReference type="ARBA" id="ARBA00022692"/>
    </source>
</evidence>
<dbReference type="InterPro" id="IPR058982">
    <property type="entry name" value="Beta-barrel_AprE"/>
</dbReference>
<evidence type="ECO:0000259" key="10">
    <source>
        <dbReference type="Pfam" id="PF26002"/>
    </source>
</evidence>
<keyword evidence="3 9" id="KW-0813">Transport</keyword>
<dbReference type="Proteomes" id="UP001529491">
    <property type="component" value="Chromosome"/>
</dbReference>
<keyword evidence="12" id="KW-1185">Reference proteome</keyword>
<dbReference type="PANTHER" id="PTHR30386">
    <property type="entry name" value="MEMBRANE FUSION SUBUNIT OF EMRAB-TOLC MULTIDRUG EFFLUX PUMP"/>
    <property type="match status" value="1"/>
</dbReference>
<name>A0ABZ0K2G4_9GAMM</name>
<keyword evidence="6" id="KW-0812">Transmembrane</keyword>
<evidence type="ECO:0000256" key="8">
    <source>
        <dbReference type="ARBA" id="ARBA00023136"/>
    </source>
</evidence>
<accession>A0ABZ0K2G4</accession>
<dbReference type="PRINTS" id="PR01490">
    <property type="entry name" value="RTXTOXIND"/>
</dbReference>
<dbReference type="RefSeq" id="WP_310471015.1">
    <property type="nucleotide sequence ID" value="NZ_CP136522.1"/>
</dbReference>
<evidence type="ECO:0000256" key="7">
    <source>
        <dbReference type="ARBA" id="ARBA00022989"/>
    </source>
</evidence>
<reference evidence="11 12" key="1">
    <citation type="submission" date="2023-10" db="EMBL/GenBank/DDBJ databases">
        <title>Complete genome sequence of Shewanella sp. DAU334.</title>
        <authorList>
            <person name="Lee Y.-S."/>
            <person name="Jeong H.-R."/>
            <person name="Hwang E.-J."/>
            <person name="Choi Y.-L."/>
            <person name="Kim G.-D."/>
        </authorList>
    </citation>
    <scope>NUCLEOTIDE SEQUENCE [LARGE SCALE GENOMIC DNA]</scope>
    <source>
        <strain evidence="11 12">DAU334</strain>
    </source>
</reference>
<gene>
    <name evidence="11" type="ORF">RGE70_08335</name>
</gene>
<dbReference type="NCBIfam" id="TIGR01843">
    <property type="entry name" value="type_I_hlyD"/>
    <property type="match status" value="1"/>
</dbReference>
<evidence type="ECO:0000256" key="9">
    <source>
        <dbReference type="RuleBase" id="RU365093"/>
    </source>
</evidence>
<proteinExistence type="inferred from homology"/>
<sequence length="449" mass="51144">MEANNKPEHNFEDIIEESISSTYSDSSSVLIVEEKSNSTHKVSSIAFIFLFIVLIWSSQAELEITVATRGELLLNTDIEKVQHLEGGILEALYVSPGDIVFKGQKIALLRSKDKVSDLAVNLFEINQLQLEKIKYAALISQTSPDFSDFQAYPSSILVQQEQWQEENDKNVTSDELMAHDISHKTQLIESMKKRITSSKQQLTIVRKQLAIKEQLYQEEMGAYTEVLNMQVQEMNMLREIETLEETVLNESFLLSRLTKQLENTKHVRISEYRDSLIAVDKELSIKEQMLPSISDKVDRLFVYSPVDGTVDKLSFNYLSAIIPPGESIADITPMNDALHAEIKIARKDIGFIEKGQQVKLKFDSYNFSKYGVVDAVITSISRGSYEEKEEEFFLAELTIDKSHLELDGVKYQLSPYMEFTADIKTGSRKVIDYALKPIMSALDESFNER</sequence>
<evidence type="ECO:0000256" key="2">
    <source>
        <dbReference type="ARBA" id="ARBA00009477"/>
    </source>
</evidence>